<dbReference type="InterPro" id="IPR014167">
    <property type="entry name" value="Tol-Pal_TolB"/>
</dbReference>
<gene>
    <name evidence="7" type="primary">tolB</name>
    <name evidence="7" type="ORF">DPPLL_16260</name>
</gene>
<dbReference type="EMBL" id="AP025516">
    <property type="protein sequence ID" value="BDD87261.1"/>
    <property type="molecule type" value="Genomic_DNA"/>
</dbReference>
<dbReference type="NCBIfam" id="TIGR02800">
    <property type="entry name" value="propeller_TolB"/>
    <property type="match status" value="1"/>
</dbReference>
<name>A0ABN6M618_9BACT</name>
<dbReference type="RefSeq" id="WP_284154297.1">
    <property type="nucleotide sequence ID" value="NZ_AP025516.1"/>
</dbReference>
<evidence type="ECO:0000256" key="5">
    <source>
        <dbReference type="SAM" id="SignalP"/>
    </source>
</evidence>
<keyword evidence="8" id="KW-1185">Reference proteome</keyword>
<feature type="signal peptide" evidence="5">
    <location>
        <begin position="1"/>
        <end position="21"/>
    </location>
</feature>
<evidence type="ECO:0000313" key="8">
    <source>
        <dbReference type="Proteomes" id="UP000830055"/>
    </source>
</evidence>
<dbReference type="PANTHER" id="PTHR36842:SF1">
    <property type="entry name" value="PROTEIN TOLB"/>
    <property type="match status" value="1"/>
</dbReference>
<comment type="subcellular location">
    <subcellularLocation>
        <location evidence="1">Periplasm</location>
    </subcellularLocation>
</comment>
<evidence type="ECO:0000256" key="3">
    <source>
        <dbReference type="ARBA" id="ARBA00022729"/>
    </source>
</evidence>
<dbReference type="Gene3D" id="3.40.50.10070">
    <property type="entry name" value="TolB, N-terminal domain"/>
    <property type="match status" value="1"/>
</dbReference>
<accession>A0ABN6M618</accession>
<dbReference type="InterPro" id="IPR011659">
    <property type="entry name" value="WD40"/>
</dbReference>
<sequence>MKRFFIILLACCLFSPMVANAQRVYLDISAPEARKIRFAVPWFQNSGTATGQQAYGRNLSQTLAKALAFHGIIEVGETAAGSGTTHEEWQRLGVDYATLGRYTISGDKISLEIRLFDASSNDMLMGKSYSGPSSQTDEMLFKFTDAVIKELTGKPGLATTQIAFVSQPPNKREKEIYITDILGKTLRQVTRHQSLVVSPRFSPDGTYLCYTSYHSGNQNLYITDLRQNKTTQALSRRPGMNLAPAWSPDGNTMAVTLSHEGNPDLYLINRRGEILKQLTRNAGINVSPDFSPDGRYLVFVSDRSKKPQLYLMELATGNTQRITYEGTENAEPSWSPTENLVVYSSRRDGIYQLCTVDPFRDRSEMQLTQDKTHHESPFWSPDGNQIIFAKRDGAGHKIYGIMKNGSYQRMLFSLPGSQSYPRWAVKTY</sequence>
<dbReference type="SUPFAM" id="SSF52964">
    <property type="entry name" value="TolB, N-terminal domain"/>
    <property type="match status" value="1"/>
</dbReference>
<keyword evidence="4" id="KW-0574">Periplasm</keyword>
<evidence type="ECO:0000313" key="7">
    <source>
        <dbReference type="EMBL" id="BDD87261.1"/>
    </source>
</evidence>
<dbReference type="SUPFAM" id="SSF69304">
    <property type="entry name" value="Tricorn protease N-terminal domain"/>
    <property type="match status" value="1"/>
</dbReference>
<dbReference type="Pfam" id="PF04052">
    <property type="entry name" value="TolB_N"/>
    <property type="match status" value="1"/>
</dbReference>
<dbReference type="Proteomes" id="UP000830055">
    <property type="component" value="Chromosome"/>
</dbReference>
<dbReference type="InterPro" id="IPR007195">
    <property type="entry name" value="TolB_N"/>
</dbReference>
<dbReference type="HAMAP" id="MF_00671">
    <property type="entry name" value="TolB"/>
    <property type="match status" value="1"/>
</dbReference>
<evidence type="ECO:0000259" key="6">
    <source>
        <dbReference type="Pfam" id="PF04052"/>
    </source>
</evidence>
<organism evidence="7 8">
    <name type="scientific">Desulfofustis limnaeus</name>
    <dbReference type="NCBI Taxonomy" id="2740163"/>
    <lineage>
        <taxon>Bacteria</taxon>
        <taxon>Pseudomonadati</taxon>
        <taxon>Thermodesulfobacteriota</taxon>
        <taxon>Desulfobulbia</taxon>
        <taxon>Desulfobulbales</taxon>
        <taxon>Desulfocapsaceae</taxon>
        <taxon>Desulfofustis</taxon>
    </lineage>
</organism>
<proteinExistence type="inferred from homology"/>
<dbReference type="Gene3D" id="2.120.10.30">
    <property type="entry name" value="TolB, C-terminal domain"/>
    <property type="match status" value="1"/>
</dbReference>
<feature type="domain" description="TolB N-terminal" evidence="6">
    <location>
        <begin position="25"/>
        <end position="122"/>
    </location>
</feature>
<dbReference type="Pfam" id="PF07676">
    <property type="entry name" value="PD40"/>
    <property type="match status" value="5"/>
</dbReference>
<reference evidence="7 8" key="1">
    <citation type="submission" date="2022-01" db="EMBL/GenBank/DDBJ databases">
        <title>Desulfofustis limnae sp. nov., a novel mesophilic sulfate-reducing bacterium isolated from marsh soil.</title>
        <authorList>
            <person name="Watanabe M."/>
            <person name="Takahashi A."/>
            <person name="Kojima H."/>
            <person name="Fukui M."/>
        </authorList>
    </citation>
    <scope>NUCLEOTIDE SEQUENCE [LARGE SCALE GENOMIC DNA]</scope>
    <source>
        <strain evidence="7 8">PPLL</strain>
    </source>
</reference>
<feature type="chain" id="PRO_5045239848" evidence="5">
    <location>
        <begin position="22"/>
        <end position="428"/>
    </location>
</feature>
<evidence type="ECO:0000256" key="4">
    <source>
        <dbReference type="ARBA" id="ARBA00022764"/>
    </source>
</evidence>
<evidence type="ECO:0000256" key="1">
    <source>
        <dbReference type="ARBA" id="ARBA00004418"/>
    </source>
</evidence>
<dbReference type="InterPro" id="IPR011042">
    <property type="entry name" value="6-blade_b-propeller_TolB-like"/>
</dbReference>
<keyword evidence="3 5" id="KW-0732">Signal</keyword>
<dbReference type="PANTHER" id="PTHR36842">
    <property type="entry name" value="PROTEIN TOLB HOMOLOG"/>
    <property type="match status" value="1"/>
</dbReference>
<protein>
    <submittedName>
        <fullName evidence="7">Protein TolB</fullName>
    </submittedName>
</protein>
<comment type="similarity">
    <text evidence="2">Belongs to the TolB family.</text>
</comment>
<evidence type="ECO:0000256" key="2">
    <source>
        <dbReference type="ARBA" id="ARBA00009820"/>
    </source>
</evidence>